<dbReference type="EMBL" id="CACVAQ010000554">
    <property type="protein sequence ID" value="CAA6830433.1"/>
    <property type="molecule type" value="Genomic_DNA"/>
</dbReference>
<sequence>MNVDLGINKLEQLLFPLGYKQDLSQAKPIFWKNIRQNDLRSPYAFSLVIVTLDQFTVFIEGLNEPRLKRAIDAGIIEINSPEDVEALKEIIFETTLDNQEKLETVLPFFEEQLNLIETEPIYSDDYKRALANIELLIEAANVIEY</sequence>
<evidence type="ECO:0000313" key="1">
    <source>
        <dbReference type="EMBL" id="CAA6830433.1"/>
    </source>
</evidence>
<protein>
    <submittedName>
        <fullName evidence="1">Uncharacterized protein</fullName>
    </submittedName>
</protein>
<name>A0A6S6UNS5_9BACT</name>
<gene>
    <name evidence="1" type="ORF">HELGO_WM27410</name>
</gene>
<dbReference type="AlphaFoldDB" id="A0A6S6UNS5"/>
<organism evidence="1">
    <name type="scientific">uncultured Aureispira sp</name>
    <dbReference type="NCBI Taxonomy" id="1331704"/>
    <lineage>
        <taxon>Bacteria</taxon>
        <taxon>Pseudomonadati</taxon>
        <taxon>Bacteroidota</taxon>
        <taxon>Saprospiria</taxon>
        <taxon>Saprospirales</taxon>
        <taxon>Saprospiraceae</taxon>
        <taxon>Aureispira</taxon>
        <taxon>environmental samples</taxon>
    </lineage>
</organism>
<reference evidence="1" key="1">
    <citation type="submission" date="2020-01" db="EMBL/GenBank/DDBJ databases">
        <authorList>
            <person name="Meier V. D."/>
            <person name="Meier V D."/>
        </authorList>
    </citation>
    <scope>NUCLEOTIDE SEQUENCE</scope>
    <source>
        <strain evidence="1">HLG_WM_MAG_10</strain>
    </source>
</reference>
<proteinExistence type="predicted"/>
<accession>A0A6S6UNS5</accession>